<comment type="caution">
    <text evidence="4">The sequence shown here is derived from an EMBL/GenBank/DDBJ whole genome shotgun (WGS) entry which is preliminary data.</text>
</comment>
<dbReference type="Gene3D" id="3.40.50.720">
    <property type="entry name" value="NAD(P)-binding Rossmann-like Domain"/>
    <property type="match status" value="2"/>
</dbReference>
<dbReference type="GO" id="GO:0051287">
    <property type="term" value="F:NAD binding"/>
    <property type="evidence" value="ECO:0007669"/>
    <property type="project" value="InterPro"/>
</dbReference>
<feature type="domain" description="D-isomer specific 2-hydroxyacid dehydrogenase NAD-binding" evidence="3">
    <location>
        <begin position="106"/>
        <end position="280"/>
    </location>
</feature>
<dbReference type="Proteomes" id="UP000029448">
    <property type="component" value="Unassembled WGS sequence"/>
</dbReference>
<accession>A0A094YXJ7</accession>
<dbReference type="PANTHER" id="PTHR43333">
    <property type="entry name" value="2-HACID_DH_C DOMAIN-CONTAINING PROTEIN"/>
    <property type="match status" value="1"/>
</dbReference>
<dbReference type="CDD" id="cd12164">
    <property type="entry name" value="GDH_like_2"/>
    <property type="match status" value="1"/>
</dbReference>
<dbReference type="GO" id="GO:0004617">
    <property type="term" value="F:phosphoglycerate dehydrogenase activity"/>
    <property type="evidence" value="ECO:0007669"/>
    <property type="project" value="UniProtKB-EC"/>
</dbReference>
<dbReference type="PATRIC" id="fig|104102.7.peg.607"/>
<dbReference type="Pfam" id="PF02826">
    <property type="entry name" value="2-Hacid_dh_C"/>
    <property type="match status" value="1"/>
</dbReference>
<organism evidence="4 5">
    <name type="scientific">Acetobacter tropicalis</name>
    <dbReference type="NCBI Taxonomy" id="104102"/>
    <lineage>
        <taxon>Bacteria</taxon>
        <taxon>Pseudomonadati</taxon>
        <taxon>Pseudomonadota</taxon>
        <taxon>Alphaproteobacteria</taxon>
        <taxon>Acetobacterales</taxon>
        <taxon>Acetobacteraceae</taxon>
        <taxon>Acetobacter</taxon>
    </lineage>
</organism>
<dbReference type="InterPro" id="IPR006140">
    <property type="entry name" value="D-isomer_DH_NAD-bd"/>
</dbReference>
<dbReference type="RefSeq" id="WP_035377971.1">
    <property type="nucleotide sequence ID" value="NZ_JACAOJ010000008.1"/>
</dbReference>
<proteinExistence type="predicted"/>
<dbReference type="AlphaFoldDB" id="A0A094YXJ7"/>
<evidence type="ECO:0000256" key="2">
    <source>
        <dbReference type="ARBA" id="ARBA00023027"/>
    </source>
</evidence>
<name>A0A094YXJ7_9PROT</name>
<dbReference type="PANTHER" id="PTHR43333:SF1">
    <property type="entry name" value="D-ISOMER SPECIFIC 2-HYDROXYACID DEHYDROGENASE NAD-BINDING DOMAIN-CONTAINING PROTEIN"/>
    <property type="match status" value="1"/>
</dbReference>
<reference evidence="4 5" key="1">
    <citation type="submission" date="2014-06" db="EMBL/GenBank/DDBJ databases">
        <title>Functional and comparative genomic analyses of the Drosophila gut microbiota identify candidate symbiosis factors.</title>
        <authorList>
            <person name="Newell P.D."/>
            <person name="Chaston J.M."/>
            <person name="Douglas A.E."/>
        </authorList>
    </citation>
    <scope>NUCLEOTIDE SEQUENCE [LARGE SCALE GENOMIC DNA]</scope>
    <source>
        <strain evidence="4 5">DmCS_006</strain>
    </source>
</reference>
<keyword evidence="1 4" id="KW-0560">Oxidoreductase</keyword>
<dbReference type="STRING" id="104102.AtDm6_0609"/>
<dbReference type="InterPro" id="IPR036291">
    <property type="entry name" value="NAD(P)-bd_dom_sf"/>
</dbReference>
<evidence type="ECO:0000259" key="3">
    <source>
        <dbReference type="Pfam" id="PF02826"/>
    </source>
</evidence>
<protein>
    <submittedName>
        <fullName evidence="4">D-3-phosphoglycerate dehydrogenase</fullName>
        <ecNumber evidence="4">1.1.1.95</ecNumber>
    </submittedName>
</protein>
<dbReference type="EMBL" id="JOKM01000018">
    <property type="protein sequence ID" value="KGB25414.1"/>
    <property type="molecule type" value="Genomic_DNA"/>
</dbReference>
<keyword evidence="5" id="KW-1185">Reference proteome</keyword>
<gene>
    <name evidence="4" type="ORF">AtDm6_0609</name>
</gene>
<dbReference type="SUPFAM" id="SSF52283">
    <property type="entry name" value="Formate/glycerate dehydrogenase catalytic domain-like"/>
    <property type="match status" value="1"/>
</dbReference>
<evidence type="ECO:0000313" key="4">
    <source>
        <dbReference type="EMBL" id="KGB25414.1"/>
    </source>
</evidence>
<dbReference type="SUPFAM" id="SSF51735">
    <property type="entry name" value="NAD(P)-binding Rossmann-fold domains"/>
    <property type="match status" value="1"/>
</dbReference>
<sequence length="315" mass="34637">MACLVVKAGGRSVFPEWKALFAELMPQLDVRDWYDSALDPTEVTYALVWEPDAGRLAQMPHLKAVLSVAVGVDHITADPNRPRHVPIIRMGGAETAIQMADYVQWAVFSLLREAPRWHTGQQERQWTRRGMPQTRLSTETRVGVMGLGSLGGHVAQRLVQTGFQVSGWARHEKYIEGVTCHTGPEGLPAFLGECDTLVCLLPETAETRGIITYDVLAQLKKPSGFVNVGRGALVVEADLLRALQDETLHGAVLDVFSTEPLPETSPLWGQPGVLITPHVASEASRATRARYVVSVIQALEQGQDVPLRYDAERGY</sequence>
<evidence type="ECO:0000256" key="1">
    <source>
        <dbReference type="ARBA" id="ARBA00023002"/>
    </source>
</evidence>
<keyword evidence="2" id="KW-0520">NAD</keyword>
<evidence type="ECO:0000313" key="5">
    <source>
        <dbReference type="Proteomes" id="UP000029448"/>
    </source>
</evidence>
<dbReference type="EC" id="1.1.1.95" evidence="4"/>